<keyword evidence="1" id="KW-0472">Membrane</keyword>
<keyword evidence="1" id="KW-1133">Transmembrane helix</keyword>
<evidence type="ECO:0000256" key="1">
    <source>
        <dbReference type="SAM" id="Phobius"/>
    </source>
</evidence>
<feature type="transmembrane region" description="Helical" evidence="1">
    <location>
        <begin position="34"/>
        <end position="53"/>
    </location>
</feature>
<name>A0A2P2QGK2_RHIMU</name>
<keyword evidence="1" id="KW-0812">Transmembrane</keyword>
<accession>A0A2P2QGK2</accession>
<protein>
    <submittedName>
        <fullName evidence="2">Uncharacterized protein</fullName>
    </submittedName>
</protein>
<dbReference type="AlphaFoldDB" id="A0A2P2QGK2"/>
<reference evidence="2" key="1">
    <citation type="submission" date="2018-02" db="EMBL/GenBank/DDBJ databases">
        <title>Rhizophora mucronata_Transcriptome.</title>
        <authorList>
            <person name="Meera S.P."/>
            <person name="Sreeshan A."/>
            <person name="Augustine A."/>
        </authorList>
    </citation>
    <scope>NUCLEOTIDE SEQUENCE</scope>
    <source>
        <tissue evidence="2">Leaf</tissue>
    </source>
</reference>
<dbReference type="EMBL" id="GGEC01085540">
    <property type="protein sequence ID" value="MBX66024.1"/>
    <property type="molecule type" value="Transcribed_RNA"/>
</dbReference>
<evidence type="ECO:0000313" key="2">
    <source>
        <dbReference type="EMBL" id="MBX66024.1"/>
    </source>
</evidence>
<proteinExistence type="predicted"/>
<organism evidence="2">
    <name type="scientific">Rhizophora mucronata</name>
    <name type="common">Asiatic mangrove</name>
    <dbReference type="NCBI Taxonomy" id="61149"/>
    <lineage>
        <taxon>Eukaryota</taxon>
        <taxon>Viridiplantae</taxon>
        <taxon>Streptophyta</taxon>
        <taxon>Embryophyta</taxon>
        <taxon>Tracheophyta</taxon>
        <taxon>Spermatophyta</taxon>
        <taxon>Magnoliopsida</taxon>
        <taxon>eudicotyledons</taxon>
        <taxon>Gunneridae</taxon>
        <taxon>Pentapetalae</taxon>
        <taxon>rosids</taxon>
        <taxon>fabids</taxon>
        <taxon>Malpighiales</taxon>
        <taxon>Rhizophoraceae</taxon>
        <taxon>Rhizophora</taxon>
    </lineage>
</organism>
<sequence>MLIVLELNYYNYCMLFLGRTTLCKTLISSFPLNTNLFCIFHSLFCFPSFWVIFH</sequence>